<comment type="similarity">
    <text evidence="2">Belongs to the flavin monoamine oxidase family.</text>
</comment>
<gene>
    <name evidence="7" type="primary">LOC106470357</name>
</gene>
<evidence type="ECO:0000256" key="1">
    <source>
        <dbReference type="ARBA" id="ARBA00004362"/>
    </source>
</evidence>
<evidence type="ECO:0000256" key="2">
    <source>
        <dbReference type="ARBA" id="ARBA00005995"/>
    </source>
</evidence>
<dbReference type="Gene3D" id="3.50.50.60">
    <property type="entry name" value="FAD/NAD(P)-binding domain"/>
    <property type="match status" value="1"/>
</dbReference>
<dbReference type="PANTHER" id="PTHR43563:SF1">
    <property type="entry name" value="AMINE OXIDASE [FLAVIN-CONTAINING] B"/>
    <property type="match status" value="1"/>
</dbReference>
<dbReference type="InterPro" id="IPR036188">
    <property type="entry name" value="FAD/NAD-bd_sf"/>
</dbReference>
<dbReference type="EC" id="1.4.3.4" evidence="3"/>
<organism evidence="6 7">
    <name type="scientific">Limulus polyphemus</name>
    <name type="common">Atlantic horseshoe crab</name>
    <dbReference type="NCBI Taxonomy" id="6850"/>
    <lineage>
        <taxon>Eukaryota</taxon>
        <taxon>Metazoa</taxon>
        <taxon>Ecdysozoa</taxon>
        <taxon>Arthropoda</taxon>
        <taxon>Chelicerata</taxon>
        <taxon>Merostomata</taxon>
        <taxon>Xiphosura</taxon>
        <taxon>Limulidae</taxon>
        <taxon>Limulus</taxon>
    </lineage>
</organism>
<feature type="domain" description="Amine oxidase" evidence="5">
    <location>
        <begin position="19"/>
        <end position="119"/>
    </location>
</feature>
<sequence>MTAISEPNETDVIIVGAGLSGLSAAKLLTEQRLNVVVLEARDRVGGRTHTARNDIVEWVDLGGAYVGPTQNHILRLAKELGVQTYKVFSDLKSIQYSKGKQFVYSSQWAKFGLCSPLAWFDITHVMKKMDKMMEQIPREEPWKCQFAQEWDDITLNSYLEKECWTK</sequence>
<keyword evidence="6" id="KW-1185">Reference proteome</keyword>
<comment type="catalytic activity">
    <reaction evidence="4">
        <text>a secondary aliphatic amine + O2 + H2O = a primary amine + an aldehyde + H2O2</text>
        <dbReference type="Rhea" id="RHEA:26414"/>
        <dbReference type="ChEBI" id="CHEBI:15377"/>
        <dbReference type="ChEBI" id="CHEBI:15379"/>
        <dbReference type="ChEBI" id="CHEBI:16240"/>
        <dbReference type="ChEBI" id="CHEBI:17478"/>
        <dbReference type="ChEBI" id="CHEBI:58855"/>
        <dbReference type="ChEBI" id="CHEBI:65296"/>
        <dbReference type="EC" id="1.4.3.4"/>
    </reaction>
</comment>
<dbReference type="RefSeq" id="XP_013786362.2">
    <property type="nucleotide sequence ID" value="XM_013930908.2"/>
</dbReference>
<dbReference type="SUPFAM" id="SSF51905">
    <property type="entry name" value="FAD/NAD(P)-binding domain"/>
    <property type="match status" value="1"/>
</dbReference>
<accession>A0ABM1BPV9</accession>
<evidence type="ECO:0000313" key="7">
    <source>
        <dbReference type="RefSeq" id="XP_013786362.2"/>
    </source>
</evidence>
<evidence type="ECO:0000313" key="6">
    <source>
        <dbReference type="Proteomes" id="UP000694941"/>
    </source>
</evidence>
<dbReference type="Pfam" id="PF01593">
    <property type="entry name" value="Amino_oxidase"/>
    <property type="match status" value="1"/>
</dbReference>
<dbReference type="PANTHER" id="PTHR43563">
    <property type="entry name" value="AMINE OXIDASE"/>
    <property type="match status" value="1"/>
</dbReference>
<dbReference type="InterPro" id="IPR002937">
    <property type="entry name" value="Amino_oxidase"/>
</dbReference>
<name>A0ABM1BPV9_LIMPO</name>
<evidence type="ECO:0000256" key="4">
    <source>
        <dbReference type="ARBA" id="ARBA00048448"/>
    </source>
</evidence>
<comment type="subcellular location">
    <subcellularLocation>
        <location evidence="1">Mitochondrion outer membrane</location>
        <topology evidence="1">Single-pass type IV membrane protein</topology>
        <orientation evidence="1">Cytoplasmic side</orientation>
    </subcellularLocation>
</comment>
<protein>
    <recommendedName>
        <fullName evidence="3">monoamine oxidase</fullName>
        <ecNumber evidence="3">1.4.3.4</ecNumber>
    </recommendedName>
</protein>
<dbReference type="Proteomes" id="UP000694941">
    <property type="component" value="Unplaced"/>
</dbReference>
<reference evidence="7" key="1">
    <citation type="submission" date="2025-08" db="UniProtKB">
        <authorList>
            <consortium name="RefSeq"/>
        </authorList>
    </citation>
    <scope>IDENTIFICATION</scope>
    <source>
        <tissue evidence="7">Muscle</tissue>
    </source>
</reference>
<evidence type="ECO:0000259" key="5">
    <source>
        <dbReference type="Pfam" id="PF01593"/>
    </source>
</evidence>
<proteinExistence type="inferred from homology"/>
<evidence type="ECO:0000256" key="3">
    <source>
        <dbReference type="ARBA" id="ARBA00012804"/>
    </source>
</evidence>
<dbReference type="InterPro" id="IPR050703">
    <property type="entry name" value="Flavin_MAO"/>
</dbReference>
<dbReference type="GeneID" id="106470357"/>